<dbReference type="STRING" id="1296565.SAMN05660657_04375"/>
<feature type="domain" description="GlxA-like beta barrel" evidence="4">
    <location>
        <begin position="445"/>
        <end position="519"/>
    </location>
</feature>
<keyword evidence="2" id="KW-0812">Transmembrane</keyword>
<accession>A0A1I7CDZ8</accession>
<name>A0A1I7CDZ8_9ACTN</name>
<dbReference type="InterPro" id="IPR049305">
    <property type="entry name" value="GlxA-like_b-barrel"/>
</dbReference>
<dbReference type="Gene3D" id="2.60.40.10">
    <property type="entry name" value="Immunoglobulins"/>
    <property type="match status" value="1"/>
</dbReference>
<feature type="transmembrane region" description="Helical" evidence="2">
    <location>
        <begin position="226"/>
        <end position="245"/>
    </location>
</feature>
<dbReference type="GO" id="GO:0005975">
    <property type="term" value="P:carbohydrate metabolic process"/>
    <property type="evidence" value="ECO:0007669"/>
    <property type="project" value="UniProtKB-ARBA"/>
</dbReference>
<dbReference type="Gene3D" id="2.130.10.80">
    <property type="entry name" value="Galactose oxidase/kelch, beta-propeller"/>
    <property type="match status" value="2"/>
</dbReference>
<keyword evidence="2" id="KW-0472">Membrane</keyword>
<gene>
    <name evidence="5" type="ORF">SAMN05660657_04375</name>
</gene>
<dbReference type="InterPro" id="IPR013783">
    <property type="entry name" value="Ig-like_fold"/>
</dbReference>
<feature type="domain" description="Galactose oxidase-like Early set" evidence="3">
    <location>
        <begin position="839"/>
        <end position="956"/>
    </location>
</feature>
<evidence type="ECO:0000313" key="5">
    <source>
        <dbReference type="EMBL" id="SFT97633.1"/>
    </source>
</evidence>
<feature type="transmembrane region" description="Helical" evidence="2">
    <location>
        <begin position="203"/>
        <end position="220"/>
    </location>
</feature>
<dbReference type="PANTHER" id="PTHR32208:SF21">
    <property type="entry name" value="LOW QUALITY PROTEIN: ALDEHYDE OXIDASE GLOX-LIKE"/>
    <property type="match status" value="1"/>
</dbReference>
<keyword evidence="6" id="KW-1185">Reference proteome</keyword>
<feature type="region of interest" description="Disordered" evidence="1">
    <location>
        <begin position="252"/>
        <end position="298"/>
    </location>
</feature>
<sequence>MADSITEDAATSIVWHSARNPETGARWKSVYTPDVLAVGEGPATWRDFFTQQHRWACGADQTILRHFRTSFWKLSWAGRAHYTMLLAYYPSAAISWVLGALNLTAFMLTGVGGLVVTAQVWLMLYVNSAVLHLGVYFWNRRHNVSPHEQEGSSGVAGMAMSAMSAPVYVQALSQALRQREPAFVVTRKGAVSGDHLGVFRRHLAWGALLVGVLVASVPLGHVHVAVSAWAVLSAVMCLFPVALLAGHHLHRPSPSGGRHLPDRGQHRPGTARHRSCGRRRTGAARGPPAGEPPMTRRVAGPLRRLRNAALVGAAVTGVVAANGPVVVDVADRLVYDFERNQQDYKQQYGFWETVELSEEYRLSAVHAALLSSGKVLLIAGSGNNAERFEAGTFRSIVWDPVTGDTKEVPTPEDLFCGGHAYLPNGNLLIAGGTRRYERLDEQVDRAAGVLSLTNEHDEPLTLPVGTTFTNGGLTYTSTEEVRLPAAHEMPDGSAMDGVADVWVEAEGTGDEYVVEEERTFGAPDLPAEHRGEVHVRGAGVTKDKQNFQGLDASYEFDVATETYRRTGRLDEARWYPTLIGLDGGRVLAVSGLDEYGRILPGDNELYDPATRTWTDQPDLFRYFPTFPALFRLADGRRVFYSGSNTGYGPAEAGRQPGIWDVSDNSWQDVHGLEDAEYNETSASFFLAPVQDQRVGIVGGGLVGDSPESTTRFNVVDLDGSVAPRYEPAPDYPSPVRYLNAVTLPDDTTLLTGGSEDYRGNEESDLHLTTIYDPETGTLDEAAPNFVGRNYHATALLLPDGRVMTMGSDPLFADAEETRTGTFDTRIEIYSPPYLFADERPAITGAPEEISRGSSFSVDVEGTEVAEARLLRPSAVTHQTDTEQRSVALDVRPASCPEGASGHTTADGGAHCPDGCCGSGTVELTVPEEEGLTPSGWYTLVVLDSDGVPSPARWVHVA</sequence>
<dbReference type="InterPro" id="IPR037293">
    <property type="entry name" value="Gal_Oxidase_central_sf"/>
</dbReference>
<dbReference type="Proteomes" id="UP000199546">
    <property type="component" value="Unassembled WGS sequence"/>
</dbReference>
<evidence type="ECO:0000256" key="1">
    <source>
        <dbReference type="SAM" id="MobiDB-lite"/>
    </source>
</evidence>
<dbReference type="PANTHER" id="PTHR32208">
    <property type="entry name" value="SECRETED PROTEIN-RELATED"/>
    <property type="match status" value="1"/>
</dbReference>
<dbReference type="Pfam" id="PF21110">
    <property type="entry name" value="GlxA"/>
    <property type="match status" value="1"/>
</dbReference>
<dbReference type="InterPro" id="IPR015202">
    <property type="entry name" value="GO-like_E_set"/>
</dbReference>
<feature type="transmembrane region" description="Helical" evidence="2">
    <location>
        <begin position="86"/>
        <end position="108"/>
    </location>
</feature>
<evidence type="ECO:0000259" key="4">
    <source>
        <dbReference type="Pfam" id="PF21110"/>
    </source>
</evidence>
<dbReference type="AlphaFoldDB" id="A0A1I7CDZ8"/>
<feature type="compositionally biased region" description="Basic residues" evidence="1">
    <location>
        <begin position="269"/>
        <end position="282"/>
    </location>
</feature>
<dbReference type="SUPFAM" id="SSF81296">
    <property type="entry name" value="E set domains"/>
    <property type="match status" value="1"/>
</dbReference>
<dbReference type="InterPro" id="IPR014756">
    <property type="entry name" value="Ig_E-set"/>
</dbReference>
<feature type="transmembrane region" description="Helical" evidence="2">
    <location>
        <begin position="120"/>
        <end position="138"/>
    </location>
</feature>
<protein>
    <submittedName>
        <fullName evidence="5">Uncharacterized protein</fullName>
    </submittedName>
</protein>
<proteinExistence type="predicted"/>
<evidence type="ECO:0000256" key="2">
    <source>
        <dbReference type="SAM" id="Phobius"/>
    </source>
</evidence>
<dbReference type="SUPFAM" id="SSF50965">
    <property type="entry name" value="Galactose oxidase, central domain"/>
    <property type="match status" value="1"/>
</dbReference>
<evidence type="ECO:0000259" key="3">
    <source>
        <dbReference type="Pfam" id="PF09118"/>
    </source>
</evidence>
<organism evidence="5 6">
    <name type="scientific">Geodermatophilus amargosae</name>
    <dbReference type="NCBI Taxonomy" id="1296565"/>
    <lineage>
        <taxon>Bacteria</taxon>
        <taxon>Bacillati</taxon>
        <taxon>Actinomycetota</taxon>
        <taxon>Actinomycetes</taxon>
        <taxon>Geodermatophilales</taxon>
        <taxon>Geodermatophilaceae</taxon>
        <taxon>Geodermatophilus</taxon>
    </lineage>
</organism>
<dbReference type="InterPro" id="IPR011043">
    <property type="entry name" value="Gal_Oxase/kelch_b-propeller"/>
</dbReference>
<dbReference type="Pfam" id="PF09118">
    <property type="entry name" value="GO-like_E_set"/>
    <property type="match status" value="1"/>
</dbReference>
<reference evidence="6" key="1">
    <citation type="submission" date="2016-10" db="EMBL/GenBank/DDBJ databases">
        <authorList>
            <person name="Varghese N."/>
            <person name="Submissions S."/>
        </authorList>
    </citation>
    <scope>NUCLEOTIDE SEQUENCE [LARGE SCALE GENOMIC DNA]</scope>
    <source>
        <strain evidence="6">DSM 46136</strain>
    </source>
</reference>
<keyword evidence="2" id="KW-1133">Transmembrane helix</keyword>
<evidence type="ECO:0000313" key="6">
    <source>
        <dbReference type="Proteomes" id="UP000199546"/>
    </source>
</evidence>
<dbReference type="CDD" id="cd02851">
    <property type="entry name" value="E_set_GO_C"/>
    <property type="match status" value="1"/>
</dbReference>
<dbReference type="EMBL" id="FPBA01000020">
    <property type="protein sequence ID" value="SFT97633.1"/>
    <property type="molecule type" value="Genomic_DNA"/>
</dbReference>